<evidence type="ECO:0000313" key="2">
    <source>
        <dbReference type="Proteomes" id="UP000244677"/>
    </source>
</evidence>
<sequence>MLLYSKPYSPLQKKRPEDFGYRYFALKFQDDPVDLIVISKKGEEKLAKPLLFYCQDCQPQPVIKYGEKGLLGTLPFDEKPFLEEFHIVVPGKPFIPIIADTAILGPQYQYYKNRESALPPKAFLERNSLDYYVYRNNFILKQLSKERWVKSRKLVVTGNAEGSSVAAKMAAVNKKVTHLIYSGGNPYGKIMNQLAQARYEEKDSLPQADRTIAYWKTVVANSRTINLDGGDCYKTTYEFSLPQKENLMQLEIPVLFAYATGDWSAAFNDLFQIETIREQKTNFQFRSYRSLEHGYYPVAGHHKPDYAQYNWEKVGRDWLEWLNTNT</sequence>
<evidence type="ECO:0000313" key="1">
    <source>
        <dbReference type="EMBL" id="AWG26968.1"/>
    </source>
</evidence>
<dbReference type="Gene3D" id="3.40.50.1820">
    <property type="entry name" value="alpha/beta hydrolase"/>
    <property type="match status" value="1"/>
</dbReference>
<dbReference type="OrthoDB" id="1118238at2"/>
<dbReference type="InterPro" id="IPR029058">
    <property type="entry name" value="AB_hydrolase_fold"/>
</dbReference>
<dbReference type="AlphaFoldDB" id="A0A2S1LTD8"/>
<keyword evidence="2" id="KW-1185">Reference proteome</keyword>
<dbReference type="KEGG" id="fki:FK004_17875"/>
<dbReference type="RefSeq" id="WP_108738464.1">
    <property type="nucleotide sequence ID" value="NZ_CP020919.1"/>
</dbReference>
<name>A0A2S1LTD8_9FLAO</name>
<dbReference type="SUPFAM" id="SSF53474">
    <property type="entry name" value="alpha/beta-Hydrolases"/>
    <property type="match status" value="1"/>
</dbReference>
<protein>
    <recommendedName>
        <fullName evidence="3">Alpha/beta hydrolase</fullName>
    </recommendedName>
</protein>
<organism evidence="1 2">
    <name type="scientific">Flavobacterium kingsejongi</name>
    <dbReference type="NCBI Taxonomy" id="1678728"/>
    <lineage>
        <taxon>Bacteria</taxon>
        <taxon>Pseudomonadati</taxon>
        <taxon>Bacteroidota</taxon>
        <taxon>Flavobacteriia</taxon>
        <taxon>Flavobacteriales</taxon>
        <taxon>Flavobacteriaceae</taxon>
        <taxon>Flavobacterium</taxon>
    </lineage>
</organism>
<accession>A0A2S1LTD8</accession>
<reference evidence="1 2" key="1">
    <citation type="submission" date="2017-04" db="EMBL/GenBank/DDBJ databases">
        <title>Complete genome sequence of Flavobacterium kingsejong AJ004.</title>
        <authorList>
            <person name="Lee P.C."/>
        </authorList>
    </citation>
    <scope>NUCLEOTIDE SEQUENCE [LARGE SCALE GENOMIC DNA]</scope>
    <source>
        <strain evidence="1 2">AJ004</strain>
    </source>
</reference>
<proteinExistence type="predicted"/>
<evidence type="ECO:0008006" key="3">
    <source>
        <dbReference type="Google" id="ProtNLM"/>
    </source>
</evidence>
<gene>
    <name evidence="1" type="ORF">FK004_17875</name>
</gene>
<dbReference type="EMBL" id="CP020919">
    <property type="protein sequence ID" value="AWG26968.1"/>
    <property type="molecule type" value="Genomic_DNA"/>
</dbReference>
<dbReference type="Proteomes" id="UP000244677">
    <property type="component" value="Chromosome"/>
</dbReference>